<accession>E3RJC1</accession>
<proteinExistence type="predicted"/>
<gene>
    <name evidence="3" type="ORF">PTT_08239</name>
    <name evidence="2" type="ORF">PTT_13220</name>
</gene>
<evidence type="ECO:0000313" key="3">
    <source>
        <dbReference type="EMBL" id="EFQ94178.1"/>
    </source>
</evidence>
<dbReference type="AlphaFoldDB" id="E3RJC1"/>
<keyword evidence="4" id="KW-1185">Reference proteome</keyword>
<sequence>MAKLKFDTDPKQERITSFITRTSKSSTLELDIPVSDAPKYTQPTKQDSQLHSDQPKKEGKDMSHTPELSPSRTPTWEEPVKQKELSHISPPRREPQSVPPVILSKNTAENKRLYAEYLDMFSSSDADETEYIPRRAGARTRTVQSDLQSRLR</sequence>
<dbReference type="Proteomes" id="UP000001067">
    <property type="component" value="Unassembled WGS sequence"/>
</dbReference>
<dbReference type="EMBL" id="GL533483">
    <property type="protein sequence ID" value="EFQ94178.1"/>
    <property type="molecule type" value="Genomic_DNA"/>
</dbReference>
<feature type="compositionally biased region" description="Polar residues" evidence="1">
    <location>
        <begin position="141"/>
        <end position="152"/>
    </location>
</feature>
<feature type="region of interest" description="Disordered" evidence="1">
    <location>
        <begin position="1"/>
        <end position="106"/>
    </location>
</feature>
<feature type="compositionally biased region" description="Basic and acidic residues" evidence="1">
    <location>
        <begin position="1"/>
        <end position="14"/>
    </location>
</feature>
<feature type="non-terminal residue" evidence="3">
    <location>
        <position position="152"/>
    </location>
</feature>
<reference evidence="3 4" key="1">
    <citation type="journal article" date="2010" name="Genome Biol.">
        <title>A first genome assembly of the barley fungal pathogen Pyrenophora teres f. teres.</title>
        <authorList>
            <person name="Ellwood S.R."/>
            <person name="Liu Z."/>
            <person name="Syme R.A."/>
            <person name="Lai Z."/>
            <person name="Hane J.K."/>
            <person name="Keiper F."/>
            <person name="Moffat C.S."/>
            <person name="Oliver R.P."/>
            <person name="Friesen T.L."/>
        </authorList>
    </citation>
    <scope>NUCLEOTIDE SEQUENCE [LARGE SCALE GENOMIC DNA]</scope>
    <source>
        <strain evidence="3 4">0-1</strain>
    </source>
</reference>
<feature type="region of interest" description="Disordered" evidence="1">
    <location>
        <begin position="126"/>
        <end position="152"/>
    </location>
</feature>
<evidence type="ECO:0000313" key="2">
    <source>
        <dbReference type="EMBL" id="EFQ90243.1"/>
    </source>
</evidence>
<feature type="compositionally biased region" description="Polar residues" evidence="1">
    <location>
        <begin position="15"/>
        <end position="28"/>
    </location>
</feature>
<evidence type="ECO:0000313" key="4">
    <source>
        <dbReference type="Proteomes" id="UP000001067"/>
    </source>
</evidence>
<dbReference type="KEGG" id="pte:PTT_13220"/>
<protein>
    <submittedName>
        <fullName evidence="3">Uncharacterized protein</fullName>
    </submittedName>
</protein>
<feature type="compositionally biased region" description="Basic and acidic residues" evidence="1">
    <location>
        <begin position="78"/>
        <end position="95"/>
    </location>
</feature>
<feature type="compositionally biased region" description="Basic and acidic residues" evidence="1">
    <location>
        <begin position="48"/>
        <end position="64"/>
    </location>
</feature>
<dbReference type="EMBL" id="GL535294">
    <property type="protein sequence ID" value="EFQ90243.1"/>
    <property type="molecule type" value="Genomic_DNA"/>
</dbReference>
<organism evidence="4">
    <name type="scientific">Pyrenophora teres f. teres (strain 0-1)</name>
    <name type="common">Barley net blotch fungus</name>
    <name type="synonym">Drechslera teres f. teres</name>
    <dbReference type="NCBI Taxonomy" id="861557"/>
    <lineage>
        <taxon>Eukaryota</taxon>
        <taxon>Fungi</taxon>
        <taxon>Dikarya</taxon>
        <taxon>Ascomycota</taxon>
        <taxon>Pezizomycotina</taxon>
        <taxon>Dothideomycetes</taxon>
        <taxon>Pleosporomycetidae</taxon>
        <taxon>Pleosporales</taxon>
        <taxon>Pleosporineae</taxon>
        <taxon>Pleosporaceae</taxon>
        <taxon>Pyrenophora</taxon>
    </lineage>
</organism>
<dbReference type="HOGENOM" id="CLU_1787812_0_0_1"/>
<name>E3RJC1_PYRTT</name>
<evidence type="ECO:0000256" key="1">
    <source>
        <dbReference type="SAM" id="MobiDB-lite"/>
    </source>
</evidence>
<dbReference type="KEGG" id="pte:PTT_08239"/>